<protein>
    <submittedName>
        <fullName evidence="4">Transposase</fullName>
    </submittedName>
</protein>
<evidence type="ECO:0000256" key="1">
    <source>
        <dbReference type="SAM" id="Coils"/>
    </source>
</evidence>
<feature type="signal peptide" evidence="2">
    <location>
        <begin position="1"/>
        <end position="19"/>
    </location>
</feature>
<keyword evidence="3" id="KW-1185">Reference proteome</keyword>
<keyword evidence="1" id="KW-0175">Coiled coil</keyword>
<dbReference type="AlphaFoldDB" id="A0A0N5BRE7"/>
<organism evidence="3 4">
    <name type="scientific">Strongyloides papillosus</name>
    <name type="common">Intestinal threadworm</name>
    <dbReference type="NCBI Taxonomy" id="174720"/>
    <lineage>
        <taxon>Eukaryota</taxon>
        <taxon>Metazoa</taxon>
        <taxon>Ecdysozoa</taxon>
        <taxon>Nematoda</taxon>
        <taxon>Chromadorea</taxon>
        <taxon>Rhabditida</taxon>
        <taxon>Tylenchina</taxon>
        <taxon>Panagrolaimomorpha</taxon>
        <taxon>Strongyloidoidea</taxon>
        <taxon>Strongyloididae</taxon>
        <taxon>Strongyloides</taxon>
    </lineage>
</organism>
<sequence>MNSLRIAILVYVFINNSYGFLTNCIENANKTCTVQLKPDEPAYKLFLRCLKDSEKQYIGLDFGETNLTKIEKENELIEKNVSKESKEKFFTKLRRGPYASNKNIIVVPYNSTSRRLAKKV</sequence>
<feature type="coiled-coil region" evidence="1">
    <location>
        <begin position="60"/>
        <end position="87"/>
    </location>
</feature>
<accession>A0A0N5BRE7</accession>
<keyword evidence="2" id="KW-0732">Signal</keyword>
<evidence type="ECO:0000256" key="2">
    <source>
        <dbReference type="SAM" id="SignalP"/>
    </source>
</evidence>
<reference evidence="4" key="1">
    <citation type="submission" date="2017-02" db="UniProtKB">
        <authorList>
            <consortium name="WormBaseParasite"/>
        </authorList>
    </citation>
    <scope>IDENTIFICATION</scope>
</reference>
<proteinExistence type="predicted"/>
<feature type="chain" id="PRO_5005894747" evidence="2">
    <location>
        <begin position="20"/>
        <end position="120"/>
    </location>
</feature>
<dbReference type="WBParaSite" id="SPAL_0000844600.1">
    <property type="protein sequence ID" value="SPAL_0000844600.1"/>
    <property type="gene ID" value="SPAL_0000844600"/>
</dbReference>
<name>A0A0N5BRE7_STREA</name>
<evidence type="ECO:0000313" key="4">
    <source>
        <dbReference type="WBParaSite" id="SPAL_0000844600.1"/>
    </source>
</evidence>
<dbReference type="Proteomes" id="UP000046392">
    <property type="component" value="Unplaced"/>
</dbReference>
<evidence type="ECO:0000313" key="3">
    <source>
        <dbReference type="Proteomes" id="UP000046392"/>
    </source>
</evidence>